<name>A0A2R8BCF3_9RHOB</name>
<dbReference type="InterPro" id="IPR002575">
    <property type="entry name" value="Aminoglycoside_PTrfase"/>
</dbReference>
<evidence type="ECO:0000313" key="2">
    <source>
        <dbReference type="EMBL" id="SPH20755.1"/>
    </source>
</evidence>
<dbReference type="GO" id="GO:0000030">
    <property type="term" value="F:mannosyltransferase activity"/>
    <property type="evidence" value="ECO:0007669"/>
    <property type="project" value="TreeGrafter"/>
</dbReference>
<feature type="domain" description="Aminoglycoside phosphotransferase" evidence="1">
    <location>
        <begin position="420"/>
        <end position="600"/>
    </location>
</feature>
<dbReference type="InterPro" id="IPR029044">
    <property type="entry name" value="Nucleotide-diphossugar_trans"/>
</dbReference>
<dbReference type="Proteomes" id="UP000244880">
    <property type="component" value="Unassembled WGS sequence"/>
</dbReference>
<dbReference type="PANTHER" id="PTHR32385:SF15">
    <property type="entry name" value="INOSITOL PHOSPHOCERAMIDE MANNOSYLTRANSFERASE 1"/>
    <property type="match status" value="1"/>
</dbReference>
<dbReference type="Gene3D" id="3.90.1200.10">
    <property type="match status" value="1"/>
</dbReference>
<dbReference type="InterPro" id="IPR051706">
    <property type="entry name" value="Glycosyltransferase_domain"/>
</dbReference>
<reference evidence="2 3" key="1">
    <citation type="submission" date="2018-03" db="EMBL/GenBank/DDBJ databases">
        <authorList>
            <person name="Keele B.F."/>
        </authorList>
    </citation>
    <scope>NUCLEOTIDE SEQUENCE [LARGE SCALE GENOMIC DNA]</scope>
    <source>
        <strain evidence="2 3">CECT 8599</strain>
    </source>
</reference>
<dbReference type="AlphaFoldDB" id="A0A2R8BCF3"/>
<dbReference type="RefSeq" id="WP_181364430.1">
    <property type="nucleotide sequence ID" value="NZ_OMOR01000001.1"/>
</dbReference>
<dbReference type="Gene3D" id="3.90.550.20">
    <property type="match status" value="1"/>
</dbReference>
<dbReference type="PANTHER" id="PTHR32385">
    <property type="entry name" value="MANNOSYL PHOSPHORYLINOSITOL CERAMIDE SYNTHASE"/>
    <property type="match status" value="1"/>
</dbReference>
<keyword evidence="3" id="KW-1185">Reference proteome</keyword>
<dbReference type="GO" id="GO:0016020">
    <property type="term" value="C:membrane"/>
    <property type="evidence" value="ECO:0007669"/>
    <property type="project" value="GOC"/>
</dbReference>
<evidence type="ECO:0000313" key="3">
    <source>
        <dbReference type="Proteomes" id="UP000244880"/>
    </source>
</evidence>
<dbReference type="SUPFAM" id="SSF53448">
    <property type="entry name" value="Nucleotide-diphospho-sugar transferases"/>
    <property type="match status" value="1"/>
</dbReference>
<dbReference type="InterPro" id="IPR011009">
    <property type="entry name" value="Kinase-like_dom_sf"/>
</dbReference>
<accession>A0A2R8BCF3</accession>
<dbReference type="EMBL" id="OMOR01000001">
    <property type="protein sequence ID" value="SPH20755.1"/>
    <property type="molecule type" value="Genomic_DNA"/>
</dbReference>
<dbReference type="SUPFAM" id="SSF56112">
    <property type="entry name" value="Protein kinase-like (PK-like)"/>
    <property type="match status" value="1"/>
</dbReference>
<gene>
    <name evidence="2" type="ORF">ASD8599_01496</name>
</gene>
<organism evidence="2 3">
    <name type="scientific">Ascidiaceihabitans donghaensis</name>
    <dbReference type="NCBI Taxonomy" id="1510460"/>
    <lineage>
        <taxon>Bacteria</taxon>
        <taxon>Pseudomonadati</taxon>
        <taxon>Pseudomonadota</taxon>
        <taxon>Alphaproteobacteria</taxon>
        <taxon>Rhodobacterales</taxon>
        <taxon>Paracoccaceae</taxon>
        <taxon>Ascidiaceihabitans</taxon>
    </lineage>
</organism>
<protein>
    <recommendedName>
        <fullName evidence="1">Aminoglycoside phosphotransferase domain-containing protein</fullName>
    </recommendedName>
</protein>
<proteinExistence type="predicted"/>
<dbReference type="GO" id="GO:0051999">
    <property type="term" value="P:mannosyl-inositol phosphorylceramide biosynthetic process"/>
    <property type="evidence" value="ECO:0007669"/>
    <property type="project" value="TreeGrafter"/>
</dbReference>
<evidence type="ECO:0000259" key="1">
    <source>
        <dbReference type="Pfam" id="PF01636"/>
    </source>
</evidence>
<sequence length="685" mass="76426">MTKKLTSSQRTKIRSFVANKDFRHLDDYLQKLDRDTVDVAGVPFQILDWVLSDDGLSDWTCLSAFGKFTSGAQPRLFAAILQDLQNSAPTELVAISNDTDAHPMTRFEAMGWAVYCQHGAHASKASGRATKGADVFQFWDQDAPPADVAGAIQEWRGCSKTHHLYSDVSAAAYIREYFGASAASEFAALDHPALRSDVFRLYRLAQDGGLYCDADSYPQFAAAGFAGQEVGDTWAASMTRYPNCAAINGFMAAPAKSPFIEMYLDQVLRNIKDARARGIFWLSGPGALTTLLFEKRGTLDVKLLPYGALTTNYFKQFDASYKTTSKNWRVFEHSQGIGNERGLQIALKHADHPSGKNGEGEKLRRVARQSFEVLTSRIGQDATPYECTQEWLKNDPNRLHILQRYDAPKAKTLMLKHASRPMDEAAFSDILAAHNLAQTALETSPVAGVPKILAQDASRQSYVMEYIPGDTVLSMCREQEDHTAVMKKVGAWLAAYHKGTFQEDRTFQPKFMAQHVLHLAGQLERGERNIDGKKRFIELAMQLQDHVPAALGHTTKIAAKHGDLNIHNLMIAGQKTYALDFLGISYAPVAYDIARVLLSYVQMVGDVDQIPNGQIVPPDITQAFWSGYDFIGQDDPSVQFLQKTQILMDWNRMPRNKSLDREIRFARLKKIARRAFGPAKPDRPT</sequence>
<dbReference type="Pfam" id="PF01636">
    <property type="entry name" value="APH"/>
    <property type="match status" value="1"/>
</dbReference>